<organism evidence="2 3">
    <name type="scientific">Trifolium medium</name>
    <dbReference type="NCBI Taxonomy" id="97028"/>
    <lineage>
        <taxon>Eukaryota</taxon>
        <taxon>Viridiplantae</taxon>
        <taxon>Streptophyta</taxon>
        <taxon>Embryophyta</taxon>
        <taxon>Tracheophyta</taxon>
        <taxon>Spermatophyta</taxon>
        <taxon>Magnoliopsida</taxon>
        <taxon>eudicotyledons</taxon>
        <taxon>Gunneridae</taxon>
        <taxon>Pentapetalae</taxon>
        <taxon>rosids</taxon>
        <taxon>fabids</taxon>
        <taxon>Fabales</taxon>
        <taxon>Fabaceae</taxon>
        <taxon>Papilionoideae</taxon>
        <taxon>50 kb inversion clade</taxon>
        <taxon>NPAAA clade</taxon>
        <taxon>Hologalegina</taxon>
        <taxon>IRL clade</taxon>
        <taxon>Trifolieae</taxon>
        <taxon>Trifolium</taxon>
    </lineage>
</organism>
<evidence type="ECO:0000313" key="2">
    <source>
        <dbReference type="EMBL" id="MCI98116.1"/>
    </source>
</evidence>
<evidence type="ECO:0000313" key="3">
    <source>
        <dbReference type="Proteomes" id="UP000265520"/>
    </source>
</evidence>
<proteinExistence type="predicted"/>
<name>A0A392WDD0_9FABA</name>
<sequence length="53" mass="5794">IVQVSPVKRRKDSSDSEDDQHASEGKGKEQVISAADTAPMKKKTGDDGQLYDF</sequence>
<keyword evidence="3" id="KW-1185">Reference proteome</keyword>
<dbReference type="EMBL" id="LXQA011464497">
    <property type="protein sequence ID" value="MCI98116.1"/>
    <property type="molecule type" value="Genomic_DNA"/>
</dbReference>
<dbReference type="Proteomes" id="UP000265520">
    <property type="component" value="Unassembled WGS sequence"/>
</dbReference>
<comment type="caution">
    <text evidence="2">The sequence shown here is derived from an EMBL/GenBank/DDBJ whole genome shotgun (WGS) entry which is preliminary data.</text>
</comment>
<dbReference type="AlphaFoldDB" id="A0A392WDD0"/>
<feature type="compositionally biased region" description="Basic and acidic residues" evidence="1">
    <location>
        <begin position="19"/>
        <end position="29"/>
    </location>
</feature>
<accession>A0A392WDD0</accession>
<feature type="non-terminal residue" evidence="2">
    <location>
        <position position="1"/>
    </location>
</feature>
<feature type="region of interest" description="Disordered" evidence="1">
    <location>
        <begin position="1"/>
        <end position="53"/>
    </location>
</feature>
<evidence type="ECO:0000256" key="1">
    <source>
        <dbReference type="SAM" id="MobiDB-lite"/>
    </source>
</evidence>
<protein>
    <submittedName>
        <fullName evidence="2">Uncharacterized protein</fullName>
    </submittedName>
</protein>
<reference evidence="2 3" key="1">
    <citation type="journal article" date="2018" name="Front. Plant Sci.">
        <title>Red Clover (Trifolium pratense) and Zigzag Clover (T. medium) - A Picture of Genomic Similarities and Differences.</title>
        <authorList>
            <person name="Dluhosova J."/>
            <person name="Istvanek J."/>
            <person name="Nedelnik J."/>
            <person name="Repkova J."/>
        </authorList>
    </citation>
    <scope>NUCLEOTIDE SEQUENCE [LARGE SCALE GENOMIC DNA]</scope>
    <source>
        <strain evidence="3">cv. 10/8</strain>
        <tissue evidence="2">Leaf</tissue>
    </source>
</reference>